<evidence type="ECO:0000256" key="1">
    <source>
        <dbReference type="ARBA" id="ARBA00001933"/>
    </source>
</evidence>
<dbReference type="AlphaFoldDB" id="A0A7I8JY30"/>
<dbReference type="Pfam" id="PF00155">
    <property type="entry name" value="Aminotran_1_2"/>
    <property type="match status" value="1"/>
</dbReference>
<dbReference type="InterPro" id="IPR015421">
    <property type="entry name" value="PyrdxlP-dep_Trfase_major"/>
</dbReference>
<evidence type="ECO:0000256" key="5">
    <source>
        <dbReference type="ARBA" id="ARBA00022898"/>
    </source>
</evidence>
<comment type="similarity">
    <text evidence="2 6">Belongs to the class-I pyridoxal-phosphate-dependent aminotransferase family.</text>
</comment>
<proteinExistence type="inferred from homology"/>
<evidence type="ECO:0000313" key="9">
    <source>
        <dbReference type="EMBL" id="CAA7388673.1"/>
    </source>
</evidence>
<keyword evidence="3" id="KW-0032">Aminotransferase</keyword>
<evidence type="ECO:0000256" key="7">
    <source>
        <dbReference type="PIRSR" id="PIRSR000517-1"/>
    </source>
</evidence>
<dbReference type="InterPro" id="IPR015424">
    <property type="entry name" value="PyrdxlP-dep_Trfase"/>
</dbReference>
<evidence type="ECO:0000256" key="6">
    <source>
        <dbReference type="PIRNR" id="PIRNR000517"/>
    </source>
</evidence>
<dbReference type="PIRSF" id="PIRSF000517">
    <property type="entry name" value="Tyr_transaminase"/>
    <property type="match status" value="1"/>
</dbReference>
<evidence type="ECO:0000256" key="4">
    <source>
        <dbReference type="ARBA" id="ARBA00022679"/>
    </source>
</evidence>
<dbReference type="Gene3D" id="3.40.640.10">
    <property type="entry name" value="Type I PLP-dependent aspartate aminotransferase-like (Major domain)"/>
    <property type="match status" value="1"/>
</dbReference>
<organism evidence="9 10">
    <name type="scientific">Spirodela intermedia</name>
    <name type="common">Intermediate duckweed</name>
    <dbReference type="NCBI Taxonomy" id="51605"/>
    <lineage>
        <taxon>Eukaryota</taxon>
        <taxon>Viridiplantae</taxon>
        <taxon>Streptophyta</taxon>
        <taxon>Embryophyta</taxon>
        <taxon>Tracheophyta</taxon>
        <taxon>Spermatophyta</taxon>
        <taxon>Magnoliopsida</taxon>
        <taxon>Liliopsida</taxon>
        <taxon>Araceae</taxon>
        <taxon>Lemnoideae</taxon>
        <taxon>Spirodela</taxon>
    </lineage>
</organism>
<keyword evidence="4" id="KW-0808">Transferase</keyword>
<dbReference type="OrthoDB" id="7042322at2759"/>
<sequence>MSLRGVVAELLSCANPAKPIVSLGVGDLSSHACFRKARDFSKYVAEAVSSGDFDGYPPSCGYPFARRAVADYLSRGTAAAGGGAAATVAEHDVFLTCGGTQALQLCLATLATRGCNVLLPRPGFPPYEATCAMHGIEPRYYDLLPGSAWEVDLGGVRALADDRTAALVVINPNNPSGAVFSRRHLLQIAEAARALNLPVIADELYGHMVFQEAEFVPMAVFSAVAPILTIGALSKRWLVPGWRLGWIAVNDPSGALRQVKMGIERLMNISLGPTSIIQAAIPPLLSPSCEEFHRQVLGELESSCNVLYKMMMEVEAFKCYSKPQGAMFTMVEVNARLLPGIGDDMDFARELMREESILVLPGSVVGLKNWIRIFFGVSTTTLEDACDRIRGFCERRRGRPDHTAILPTFSSSRESWV</sequence>
<keyword evidence="5 6" id="KW-0663">Pyridoxal phosphate</keyword>
<dbReference type="NCBIfam" id="TIGR01265">
    <property type="entry name" value="tyr_nico_aTase"/>
    <property type="match status" value="1"/>
</dbReference>
<dbReference type="EMBL" id="LR746264">
    <property type="protein sequence ID" value="CAA7388673.1"/>
    <property type="molecule type" value="Genomic_DNA"/>
</dbReference>
<dbReference type="GO" id="GO:0004838">
    <property type="term" value="F:L-tyrosine-2-oxoglutarate transaminase activity"/>
    <property type="evidence" value="ECO:0007669"/>
    <property type="project" value="TreeGrafter"/>
</dbReference>
<dbReference type="Gene3D" id="3.90.1150.10">
    <property type="entry name" value="Aspartate Aminotransferase, domain 1"/>
    <property type="match status" value="1"/>
</dbReference>
<dbReference type="PANTHER" id="PTHR45744:SF2">
    <property type="entry name" value="TYROSINE AMINOTRANSFERASE"/>
    <property type="match status" value="1"/>
</dbReference>
<accession>A0A7I8JY30</accession>
<name>A0A7I8JY30_SPIIN</name>
<evidence type="ECO:0000256" key="3">
    <source>
        <dbReference type="ARBA" id="ARBA00022576"/>
    </source>
</evidence>
<feature type="domain" description="Aminotransferase class I/classII large" evidence="8">
    <location>
        <begin position="19"/>
        <end position="389"/>
    </location>
</feature>
<dbReference type="GO" id="GO:0006572">
    <property type="term" value="P:L-tyrosine catabolic process"/>
    <property type="evidence" value="ECO:0007669"/>
    <property type="project" value="TreeGrafter"/>
</dbReference>
<protein>
    <recommendedName>
        <fullName evidence="8">Aminotransferase class I/classII large domain-containing protein</fullName>
    </recommendedName>
</protein>
<evidence type="ECO:0000313" key="10">
    <source>
        <dbReference type="Proteomes" id="UP000663760"/>
    </source>
</evidence>
<evidence type="ECO:0000256" key="2">
    <source>
        <dbReference type="ARBA" id="ARBA00007441"/>
    </source>
</evidence>
<comment type="cofactor">
    <cofactor evidence="1 6 7">
        <name>pyridoxal 5'-phosphate</name>
        <dbReference type="ChEBI" id="CHEBI:597326"/>
    </cofactor>
</comment>
<dbReference type="GO" id="GO:0030170">
    <property type="term" value="F:pyridoxal phosphate binding"/>
    <property type="evidence" value="ECO:0007669"/>
    <property type="project" value="InterPro"/>
</dbReference>
<dbReference type="Proteomes" id="UP000663760">
    <property type="component" value="Chromosome 1"/>
</dbReference>
<feature type="modified residue" description="N6-(pyridoxal phosphate)lysine" evidence="7">
    <location>
        <position position="235"/>
    </location>
</feature>
<reference evidence="9" key="1">
    <citation type="submission" date="2020-02" db="EMBL/GenBank/DDBJ databases">
        <authorList>
            <person name="Scholz U."/>
            <person name="Mascher M."/>
            <person name="Fiebig A."/>
        </authorList>
    </citation>
    <scope>NUCLEOTIDE SEQUENCE</scope>
</reference>
<dbReference type="InterPro" id="IPR005958">
    <property type="entry name" value="TyrNic_aminoTrfase"/>
</dbReference>
<dbReference type="SUPFAM" id="SSF53383">
    <property type="entry name" value="PLP-dependent transferases"/>
    <property type="match status" value="1"/>
</dbReference>
<dbReference type="InterPro" id="IPR015422">
    <property type="entry name" value="PyrdxlP-dep_Trfase_small"/>
</dbReference>
<dbReference type="InterPro" id="IPR004839">
    <property type="entry name" value="Aminotransferase_I/II_large"/>
</dbReference>
<dbReference type="PANTHER" id="PTHR45744">
    <property type="entry name" value="TYROSINE AMINOTRANSFERASE"/>
    <property type="match status" value="1"/>
</dbReference>
<keyword evidence="10" id="KW-1185">Reference proteome</keyword>
<dbReference type="CDD" id="cd00609">
    <property type="entry name" value="AAT_like"/>
    <property type="match status" value="1"/>
</dbReference>
<gene>
    <name evidence="9" type="ORF">SI8410_01000860</name>
</gene>
<evidence type="ECO:0000259" key="8">
    <source>
        <dbReference type="Pfam" id="PF00155"/>
    </source>
</evidence>